<name>A0A4C1YIK5_EUMVA</name>
<proteinExistence type="predicted"/>
<sequence length="96" mass="10360">MLYSLPTVPEVQGMLVFVQSREECNPRGSGGCPPIDIAMATGRGRRPSAELATLAICCVGKNHQFGSLLPTPDETEARSKEKTAVIVQQKVCRFSP</sequence>
<keyword evidence="2" id="KW-1185">Reference proteome</keyword>
<protein>
    <submittedName>
        <fullName evidence="1">Uncharacterized protein</fullName>
    </submittedName>
</protein>
<dbReference type="AlphaFoldDB" id="A0A4C1YIK5"/>
<organism evidence="1 2">
    <name type="scientific">Eumeta variegata</name>
    <name type="common">Bagworm moth</name>
    <name type="synonym">Eumeta japonica</name>
    <dbReference type="NCBI Taxonomy" id="151549"/>
    <lineage>
        <taxon>Eukaryota</taxon>
        <taxon>Metazoa</taxon>
        <taxon>Ecdysozoa</taxon>
        <taxon>Arthropoda</taxon>
        <taxon>Hexapoda</taxon>
        <taxon>Insecta</taxon>
        <taxon>Pterygota</taxon>
        <taxon>Neoptera</taxon>
        <taxon>Endopterygota</taxon>
        <taxon>Lepidoptera</taxon>
        <taxon>Glossata</taxon>
        <taxon>Ditrysia</taxon>
        <taxon>Tineoidea</taxon>
        <taxon>Psychidae</taxon>
        <taxon>Oiketicinae</taxon>
        <taxon>Eumeta</taxon>
    </lineage>
</organism>
<reference evidence="1 2" key="1">
    <citation type="journal article" date="2019" name="Commun. Biol.">
        <title>The bagworm genome reveals a unique fibroin gene that provides high tensile strength.</title>
        <authorList>
            <person name="Kono N."/>
            <person name="Nakamura H."/>
            <person name="Ohtoshi R."/>
            <person name="Tomita M."/>
            <person name="Numata K."/>
            <person name="Arakawa K."/>
        </authorList>
    </citation>
    <scope>NUCLEOTIDE SEQUENCE [LARGE SCALE GENOMIC DNA]</scope>
</reference>
<dbReference type="EMBL" id="BGZK01001228">
    <property type="protein sequence ID" value="GBP74900.1"/>
    <property type="molecule type" value="Genomic_DNA"/>
</dbReference>
<accession>A0A4C1YIK5</accession>
<gene>
    <name evidence="1" type="ORF">EVAR_36085_1</name>
</gene>
<dbReference type="Proteomes" id="UP000299102">
    <property type="component" value="Unassembled WGS sequence"/>
</dbReference>
<comment type="caution">
    <text evidence="1">The sequence shown here is derived from an EMBL/GenBank/DDBJ whole genome shotgun (WGS) entry which is preliminary data.</text>
</comment>
<evidence type="ECO:0000313" key="2">
    <source>
        <dbReference type="Proteomes" id="UP000299102"/>
    </source>
</evidence>
<evidence type="ECO:0000313" key="1">
    <source>
        <dbReference type="EMBL" id="GBP74900.1"/>
    </source>
</evidence>